<dbReference type="Proteomes" id="UP000253303">
    <property type="component" value="Unassembled WGS sequence"/>
</dbReference>
<dbReference type="AlphaFoldDB" id="A0A366LJB0"/>
<dbReference type="Gene3D" id="3.40.50.300">
    <property type="entry name" value="P-loop containing nucleotide triphosphate hydrolases"/>
    <property type="match status" value="1"/>
</dbReference>
<keyword evidence="2" id="KW-1185">Reference proteome</keyword>
<proteinExistence type="predicted"/>
<name>A0A366LJB0_9ACTN</name>
<dbReference type="SUPFAM" id="SSF52540">
    <property type="entry name" value="P-loop containing nucleoside triphosphate hydrolases"/>
    <property type="match status" value="1"/>
</dbReference>
<organism evidence="1 2">
    <name type="scientific">Spongiactinospora rosea</name>
    <dbReference type="NCBI Taxonomy" id="2248750"/>
    <lineage>
        <taxon>Bacteria</taxon>
        <taxon>Bacillati</taxon>
        <taxon>Actinomycetota</taxon>
        <taxon>Actinomycetes</taxon>
        <taxon>Streptosporangiales</taxon>
        <taxon>Streptosporangiaceae</taxon>
        <taxon>Spongiactinospora</taxon>
    </lineage>
</organism>
<accession>A0A366LJB0</accession>
<sequence>MTVSGLALTLAWPRRILFAECDPAGGQVLSGYLVGQPRGRGLAEWAVQLRRGVDPQQALRTQILLLSDVESRAVLAGLAEPAQLSSVEPLWPSVAQTFAGISDDVIVDLGRVGGSDTALPILNRADQVLMVTRPNLPELAAAAPRLKKIKELRGPLPGPRILLTGRGPYSRKEVARTLDTEVAAHLPYDPRVAAVLSHGTGNPRNIGRSLLIRAARSVAGGLLAYAERDEVPTP</sequence>
<dbReference type="EMBL" id="QMEY01000041">
    <property type="protein sequence ID" value="RBQ13975.1"/>
    <property type="molecule type" value="Genomic_DNA"/>
</dbReference>
<evidence type="ECO:0000313" key="2">
    <source>
        <dbReference type="Proteomes" id="UP000253303"/>
    </source>
</evidence>
<evidence type="ECO:0000313" key="1">
    <source>
        <dbReference type="EMBL" id="RBQ13975.1"/>
    </source>
</evidence>
<reference evidence="1 2" key="1">
    <citation type="submission" date="2018-06" db="EMBL/GenBank/DDBJ databases">
        <title>Sphaerisporangium craniellae sp. nov., isolated from a marine sponge in the South China Sea.</title>
        <authorList>
            <person name="Li L."/>
        </authorList>
    </citation>
    <scope>NUCLEOTIDE SEQUENCE [LARGE SCALE GENOMIC DNA]</scope>
    <source>
        <strain evidence="1 2">LHW63015</strain>
    </source>
</reference>
<gene>
    <name evidence="1" type="ORF">DP939_43125</name>
</gene>
<comment type="caution">
    <text evidence="1">The sequence shown here is derived from an EMBL/GenBank/DDBJ whole genome shotgun (WGS) entry which is preliminary data.</text>
</comment>
<dbReference type="InterPro" id="IPR027417">
    <property type="entry name" value="P-loop_NTPase"/>
</dbReference>
<protein>
    <submittedName>
        <fullName evidence="1">ParA family protein</fullName>
    </submittedName>
</protein>